<dbReference type="Proteomes" id="UP000231143">
    <property type="component" value="Unassembled WGS sequence"/>
</dbReference>
<dbReference type="Gene3D" id="3.30.450.90">
    <property type="match status" value="1"/>
</dbReference>
<evidence type="ECO:0000256" key="4">
    <source>
        <dbReference type="SAM" id="MobiDB-lite"/>
    </source>
</evidence>
<name>A0A2H0DZ26_9BACT</name>
<feature type="domain" description="Bacterial type II secretion system protein E" evidence="5">
    <location>
        <begin position="366"/>
        <end position="380"/>
    </location>
</feature>
<dbReference type="CDD" id="cd01129">
    <property type="entry name" value="PulE-GspE-like"/>
    <property type="match status" value="1"/>
</dbReference>
<proteinExistence type="inferred from homology"/>
<dbReference type="InterPro" id="IPR027417">
    <property type="entry name" value="P-loop_NTPase"/>
</dbReference>
<dbReference type="EMBL" id="PCTT01000003">
    <property type="protein sequence ID" value="PIP87435.1"/>
    <property type="molecule type" value="Genomic_DNA"/>
</dbReference>
<evidence type="ECO:0000313" key="7">
    <source>
        <dbReference type="Proteomes" id="UP000231143"/>
    </source>
</evidence>
<evidence type="ECO:0000313" key="6">
    <source>
        <dbReference type="EMBL" id="PIP87435.1"/>
    </source>
</evidence>
<dbReference type="PROSITE" id="PS00662">
    <property type="entry name" value="T2SP_E"/>
    <property type="match status" value="1"/>
</dbReference>
<dbReference type="SUPFAM" id="SSF160246">
    <property type="entry name" value="EspE N-terminal domain-like"/>
    <property type="match status" value="1"/>
</dbReference>
<evidence type="ECO:0000256" key="3">
    <source>
        <dbReference type="ARBA" id="ARBA00022840"/>
    </source>
</evidence>
<dbReference type="SUPFAM" id="SSF52540">
    <property type="entry name" value="P-loop containing nucleoside triphosphate hydrolases"/>
    <property type="match status" value="1"/>
</dbReference>
<accession>A0A2H0DZ26</accession>
<evidence type="ECO:0000256" key="2">
    <source>
        <dbReference type="ARBA" id="ARBA00022741"/>
    </source>
</evidence>
<dbReference type="InterPro" id="IPR001482">
    <property type="entry name" value="T2SS/T4SS_dom"/>
</dbReference>
<dbReference type="Pfam" id="PF05157">
    <property type="entry name" value="MshEN"/>
    <property type="match status" value="1"/>
</dbReference>
<organism evidence="6 7">
    <name type="scientific">Candidatus Campbellbacteria bacterium CG22_combo_CG10-13_8_21_14_all_36_13</name>
    <dbReference type="NCBI Taxonomy" id="1974529"/>
    <lineage>
        <taxon>Bacteria</taxon>
        <taxon>Candidatus Campbelliibacteriota</taxon>
    </lineage>
</organism>
<dbReference type="InterPro" id="IPR037257">
    <property type="entry name" value="T2SS_E_N_sf"/>
</dbReference>
<feature type="region of interest" description="Disordered" evidence="4">
    <location>
        <begin position="1"/>
        <end position="20"/>
    </location>
</feature>
<dbReference type="GO" id="GO:0005886">
    <property type="term" value="C:plasma membrane"/>
    <property type="evidence" value="ECO:0007669"/>
    <property type="project" value="TreeGrafter"/>
</dbReference>
<dbReference type="InterPro" id="IPR007831">
    <property type="entry name" value="T2SS_GspE_N"/>
</dbReference>
<sequence>MAIHFNETEQKKKMQQLRDADEENVSQMLSKKYGIPYIDLSGVSIDTDALKLIEETTAREFEVAGFDLVGKKISIGVRSPNKVGVEDIVNDLQSNGYTPSLFMVSKKSLEKAWERYKDITFATQSTSGLLDISNDEIEKFTRETKTANDVKQMLKEVMVMKKSHRVTRIVESVLAGAIALGASDIHIEPQEDYVVLRYRIDGVLVEFLQIDKDTQKLTLSRIKLLSGLKLNITGAAQDGRFSIHMGESEVEIRTSVLPGNYGESIVLRILNPDTISLSLEDLGMHPKILETVKRELSRPNGMILNTGPTGSGKTTALYAFLKYLYKPGIKIITIEDPIEYHLPGITQTQIDKKKGYTFLEGLRSALRQDPDVIMVGEIRDEETAATAINAALTGHLVLSTLHTNNAAGTFPRLVDLKINPHTIGSAVRLSMAQRLVRKLRQDSIESYSLDGEYLNLAEKAISSLSKKGFDVSNLDPKKVWRVKEEMKNIEGGGYKGRLGVFEGITVGAELEEFLKDAPGEREIRAFAEQQNIMTIQEDGFLKVLKGITDIEELKRVVDLDYNI</sequence>
<dbReference type="PANTHER" id="PTHR30258">
    <property type="entry name" value="TYPE II SECRETION SYSTEM PROTEIN GSPE-RELATED"/>
    <property type="match status" value="1"/>
</dbReference>
<feature type="compositionally biased region" description="Basic and acidic residues" evidence="4">
    <location>
        <begin position="1"/>
        <end position="19"/>
    </location>
</feature>
<dbReference type="SMART" id="SM00382">
    <property type="entry name" value="AAA"/>
    <property type="match status" value="1"/>
</dbReference>
<comment type="caution">
    <text evidence="6">The sequence shown here is derived from an EMBL/GenBank/DDBJ whole genome shotgun (WGS) entry which is preliminary data.</text>
</comment>
<dbReference type="InterPro" id="IPR003593">
    <property type="entry name" value="AAA+_ATPase"/>
</dbReference>
<protein>
    <recommendedName>
        <fullName evidence="5">Bacterial type II secretion system protein E domain-containing protein</fullName>
    </recommendedName>
</protein>
<dbReference type="AlphaFoldDB" id="A0A2H0DZ26"/>
<reference evidence="6 7" key="1">
    <citation type="submission" date="2017-09" db="EMBL/GenBank/DDBJ databases">
        <title>Depth-based differentiation of microbial function through sediment-hosted aquifers and enrichment of novel symbionts in the deep terrestrial subsurface.</title>
        <authorList>
            <person name="Probst A.J."/>
            <person name="Ladd B."/>
            <person name="Jarett J.K."/>
            <person name="Geller-Mcgrath D.E."/>
            <person name="Sieber C.M."/>
            <person name="Emerson J.B."/>
            <person name="Anantharaman K."/>
            <person name="Thomas B.C."/>
            <person name="Malmstrom R."/>
            <person name="Stieglmeier M."/>
            <person name="Klingl A."/>
            <person name="Woyke T."/>
            <person name="Ryan C.M."/>
            <person name="Banfield J.F."/>
        </authorList>
    </citation>
    <scope>NUCLEOTIDE SEQUENCE [LARGE SCALE GENOMIC DNA]</scope>
    <source>
        <strain evidence="6">CG22_combo_CG10-13_8_21_14_all_36_13</strain>
    </source>
</reference>
<evidence type="ECO:0000256" key="1">
    <source>
        <dbReference type="ARBA" id="ARBA00006611"/>
    </source>
</evidence>
<dbReference type="PANTHER" id="PTHR30258:SF1">
    <property type="entry name" value="PROTEIN TRANSPORT PROTEIN HOFB HOMOLOG"/>
    <property type="match status" value="1"/>
</dbReference>
<dbReference type="GO" id="GO:0016887">
    <property type="term" value="F:ATP hydrolysis activity"/>
    <property type="evidence" value="ECO:0007669"/>
    <property type="project" value="TreeGrafter"/>
</dbReference>
<dbReference type="Pfam" id="PF00437">
    <property type="entry name" value="T2SSE"/>
    <property type="match status" value="1"/>
</dbReference>
<keyword evidence="2" id="KW-0547">Nucleotide-binding</keyword>
<dbReference type="Gene3D" id="3.40.50.300">
    <property type="entry name" value="P-loop containing nucleotide triphosphate hydrolases"/>
    <property type="match status" value="1"/>
</dbReference>
<keyword evidence="3" id="KW-0067">ATP-binding</keyword>
<evidence type="ECO:0000259" key="5">
    <source>
        <dbReference type="PROSITE" id="PS00662"/>
    </source>
</evidence>
<gene>
    <name evidence="6" type="ORF">COW81_00170</name>
</gene>
<dbReference type="GO" id="GO:0005524">
    <property type="term" value="F:ATP binding"/>
    <property type="evidence" value="ECO:0007669"/>
    <property type="project" value="UniProtKB-KW"/>
</dbReference>
<comment type="similarity">
    <text evidence="1">Belongs to the GSP E family.</text>
</comment>